<proteinExistence type="predicted"/>
<evidence type="ECO:0000313" key="1">
    <source>
        <dbReference type="EMBL" id="CAG8955549.1"/>
    </source>
</evidence>
<dbReference type="EMBL" id="CAJVRL010000064">
    <property type="protein sequence ID" value="CAG8955549.1"/>
    <property type="molecule type" value="Genomic_DNA"/>
</dbReference>
<comment type="caution">
    <text evidence="1">The sequence shown here is derived from an EMBL/GenBank/DDBJ whole genome shotgun (WGS) entry which is preliminary data.</text>
</comment>
<accession>A0A9N9PJA0</accession>
<organism evidence="1 2">
    <name type="scientific">Hymenoscyphus fraxineus</name>
    <dbReference type="NCBI Taxonomy" id="746836"/>
    <lineage>
        <taxon>Eukaryota</taxon>
        <taxon>Fungi</taxon>
        <taxon>Dikarya</taxon>
        <taxon>Ascomycota</taxon>
        <taxon>Pezizomycotina</taxon>
        <taxon>Leotiomycetes</taxon>
        <taxon>Helotiales</taxon>
        <taxon>Helotiaceae</taxon>
        <taxon>Hymenoscyphus</taxon>
    </lineage>
</organism>
<gene>
    <name evidence="1" type="ORF">HYFRA_00009503</name>
</gene>
<protein>
    <submittedName>
        <fullName evidence="1">Uncharacterized protein</fullName>
    </submittedName>
</protein>
<keyword evidence="2" id="KW-1185">Reference proteome</keyword>
<reference evidence="1" key="1">
    <citation type="submission" date="2021-07" db="EMBL/GenBank/DDBJ databases">
        <authorList>
            <person name="Durling M."/>
        </authorList>
    </citation>
    <scope>NUCLEOTIDE SEQUENCE</scope>
</reference>
<dbReference type="AlphaFoldDB" id="A0A9N9PJA0"/>
<sequence length="85" mass="9402">MYFCVERAPVMSKRVPDMLCSWVAGRERELDLMGMGTRSEVPALPGANAFGRTTYHYSMACIQNAHTHCINAGYIAILMATSETV</sequence>
<dbReference type="Proteomes" id="UP000696280">
    <property type="component" value="Unassembled WGS sequence"/>
</dbReference>
<name>A0A9N9PJA0_9HELO</name>
<evidence type="ECO:0000313" key="2">
    <source>
        <dbReference type="Proteomes" id="UP000696280"/>
    </source>
</evidence>